<keyword evidence="2" id="KW-1185">Reference proteome</keyword>
<evidence type="ECO:0000313" key="2">
    <source>
        <dbReference type="Proteomes" id="UP001157006"/>
    </source>
</evidence>
<dbReference type="EMBL" id="OX451737">
    <property type="protein sequence ID" value="CAI8596863.1"/>
    <property type="molecule type" value="Genomic_DNA"/>
</dbReference>
<reference evidence="1 2" key="1">
    <citation type="submission" date="2023-01" db="EMBL/GenBank/DDBJ databases">
        <authorList>
            <person name="Kreplak J."/>
        </authorList>
    </citation>
    <scope>NUCLEOTIDE SEQUENCE [LARGE SCALE GENOMIC DNA]</scope>
</reference>
<name>A0AAV0ZIF5_VICFA</name>
<gene>
    <name evidence="1" type="ORF">VFH_II054760</name>
</gene>
<dbReference type="AlphaFoldDB" id="A0AAV0ZIF5"/>
<proteinExistence type="predicted"/>
<sequence length="182" mass="20040">MVPINVEYDRPPLGYDLPRAIVITVDNFPVAEVVSQVPFSETLSLPIVQPLLPSHHHHTVKELRALSSESRVSNDGEKGNFDFNELNQQGCGSVESVLSLEYASTHVSSLKDEDCDAKRVPAVPFDVDFDDDDDDGLRDKFDGDFNNNANLTFPPNHMPPPLLSKVKQSSLIAISRGKKSIG</sequence>
<organism evidence="1 2">
    <name type="scientific">Vicia faba</name>
    <name type="common">Broad bean</name>
    <name type="synonym">Faba vulgaris</name>
    <dbReference type="NCBI Taxonomy" id="3906"/>
    <lineage>
        <taxon>Eukaryota</taxon>
        <taxon>Viridiplantae</taxon>
        <taxon>Streptophyta</taxon>
        <taxon>Embryophyta</taxon>
        <taxon>Tracheophyta</taxon>
        <taxon>Spermatophyta</taxon>
        <taxon>Magnoliopsida</taxon>
        <taxon>eudicotyledons</taxon>
        <taxon>Gunneridae</taxon>
        <taxon>Pentapetalae</taxon>
        <taxon>rosids</taxon>
        <taxon>fabids</taxon>
        <taxon>Fabales</taxon>
        <taxon>Fabaceae</taxon>
        <taxon>Papilionoideae</taxon>
        <taxon>50 kb inversion clade</taxon>
        <taxon>NPAAA clade</taxon>
        <taxon>Hologalegina</taxon>
        <taxon>IRL clade</taxon>
        <taxon>Fabeae</taxon>
        <taxon>Vicia</taxon>
    </lineage>
</organism>
<protein>
    <submittedName>
        <fullName evidence="1">Uncharacterized protein</fullName>
    </submittedName>
</protein>
<dbReference type="Proteomes" id="UP001157006">
    <property type="component" value="Chromosome 2"/>
</dbReference>
<evidence type="ECO:0000313" key="1">
    <source>
        <dbReference type="EMBL" id="CAI8596863.1"/>
    </source>
</evidence>
<accession>A0AAV0ZIF5</accession>